<feature type="chain" id="PRO_5038334052" evidence="10">
    <location>
        <begin position="24"/>
        <end position="327"/>
    </location>
</feature>
<dbReference type="EMBL" id="QVEP01000003">
    <property type="protein sequence ID" value="RGB81922.1"/>
    <property type="molecule type" value="Genomic_DNA"/>
</dbReference>
<feature type="binding site" evidence="8">
    <location>
        <position position="278"/>
    </location>
    <ligand>
        <name>substrate</name>
    </ligand>
</feature>
<dbReference type="GO" id="GO:0046677">
    <property type="term" value="P:response to antibiotic"/>
    <property type="evidence" value="ECO:0007669"/>
    <property type="project" value="InterPro"/>
</dbReference>
<keyword evidence="3" id="KW-0378">Hydrolase</keyword>
<evidence type="ECO:0000256" key="7">
    <source>
        <dbReference type="PIRSR" id="PIRSR618044-1"/>
    </source>
</evidence>
<comment type="similarity">
    <text evidence="1 9">Belongs to the peptidase S11 family.</text>
</comment>
<dbReference type="AlphaFoldDB" id="A0A3E2TSB4"/>
<name>A0A3E2TSB4_9FIRM</name>
<dbReference type="InterPro" id="IPR001967">
    <property type="entry name" value="Peptidase_S11_N"/>
</dbReference>
<evidence type="ECO:0000256" key="3">
    <source>
        <dbReference type="ARBA" id="ARBA00022801"/>
    </source>
</evidence>
<dbReference type="PANTHER" id="PTHR35333:SF4">
    <property type="entry name" value="SLR0121 PROTEIN"/>
    <property type="match status" value="1"/>
</dbReference>
<dbReference type="PANTHER" id="PTHR35333">
    <property type="entry name" value="BETA-LACTAMASE"/>
    <property type="match status" value="1"/>
</dbReference>
<evidence type="ECO:0000256" key="2">
    <source>
        <dbReference type="ARBA" id="ARBA00022729"/>
    </source>
</evidence>
<dbReference type="InterPro" id="IPR018044">
    <property type="entry name" value="Peptidase_S11"/>
</dbReference>
<feature type="active site" description="Acyl-ester intermediate" evidence="7">
    <location>
        <position position="104"/>
    </location>
</feature>
<dbReference type="InterPro" id="IPR000871">
    <property type="entry name" value="Beta-lactam_class-A"/>
</dbReference>
<dbReference type="PROSITE" id="PS51257">
    <property type="entry name" value="PROKAR_LIPOPROTEIN"/>
    <property type="match status" value="1"/>
</dbReference>
<evidence type="ECO:0000256" key="9">
    <source>
        <dbReference type="RuleBase" id="RU004016"/>
    </source>
</evidence>
<dbReference type="GO" id="GO:0008800">
    <property type="term" value="F:beta-lactamase activity"/>
    <property type="evidence" value="ECO:0007669"/>
    <property type="project" value="InterPro"/>
</dbReference>
<evidence type="ECO:0000256" key="8">
    <source>
        <dbReference type="PIRSR" id="PIRSR618044-2"/>
    </source>
</evidence>
<keyword evidence="5" id="KW-0573">Peptidoglycan synthesis</keyword>
<feature type="signal peptide" evidence="10">
    <location>
        <begin position="1"/>
        <end position="23"/>
    </location>
</feature>
<evidence type="ECO:0000313" key="13">
    <source>
        <dbReference type="Proteomes" id="UP000260773"/>
    </source>
</evidence>
<dbReference type="RefSeq" id="WP_117526790.1">
    <property type="nucleotide sequence ID" value="NZ_JAQENQ010000001.1"/>
</dbReference>
<dbReference type="GO" id="GO:0006508">
    <property type="term" value="P:proteolysis"/>
    <property type="evidence" value="ECO:0007669"/>
    <property type="project" value="InterPro"/>
</dbReference>
<dbReference type="SUPFAM" id="SSF56601">
    <property type="entry name" value="beta-lactamase/transpeptidase-like"/>
    <property type="match status" value="1"/>
</dbReference>
<evidence type="ECO:0000256" key="5">
    <source>
        <dbReference type="ARBA" id="ARBA00022984"/>
    </source>
</evidence>
<evidence type="ECO:0000256" key="4">
    <source>
        <dbReference type="ARBA" id="ARBA00022960"/>
    </source>
</evidence>
<keyword evidence="6" id="KW-0961">Cell wall biogenesis/degradation</keyword>
<evidence type="ECO:0000256" key="10">
    <source>
        <dbReference type="SAM" id="SignalP"/>
    </source>
</evidence>
<sequence length="327" mass="35193">MKKILAAACICSVLLCGCQSQTAYLKPYTVVTASKTADAASMLNIEAWEGFAENLGVVSVEDSENGINQETLSQLDAKEIFLTGTTDKTVITAKNIYTQMPPASITKILTALVALETVQDLDQEVTLTDDVNVDVADAQVCGFKAGDKMTLKTLLYCMLIYSGNDAANAVASAVSGGDIPAFCDKMNAEAQRLGATQTHFVTPNGLDDPDHYTTAYDLYLIFNECLKYDLFKDAIHQAHYTAVFTRNGQEMQQTYDSTNYYLLGNKTPPEGVSIIGGKTGTTDNAGLCLILYVEDGSGNGYISVLLGCPDKDTLYSSMSKLLSDISK</sequence>
<gene>
    <name evidence="12" type="ORF">DW070_01780</name>
</gene>
<evidence type="ECO:0000313" key="12">
    <source>
        <dbReference type="EMBL" id="RGB81922.1"/>
    </source>
</evidence>
<dbReference type="PRINTS" id="PR00725">
    <property type="entry name" value="DADACBPTASE1"/>
</dbReference>
<feature type="active site" description="Proton acceptor" evidence="7">
    <location>
        <position position="107"/>
    </location>
</feature>
<accession>A0A3E2TSB4</accession>
<feature type="domain" description="Peptidase S11 D-alanyl-D-alanine carboxypeptidase A N-terminal" evidence="11">
    <location>
        <begin position="73"/>
        <end position="307"/>
    </location>
</feature>
<keyword evidence="12" id="KW-0645">Protease</keyword>
<comment type="caution">
    <text evidence="12">The sequence shown here is derived from an EMBL/GenBank/DDBJ whole genome shotgun (WGS) entry which is preliminary data.</text>
</comment>
<dbReference type="GO" id="GO:0009002">
    <property type="term" value="F:serine-type D-Ala-D-Ala carboxypeptidase activity"/>
    <property type="evidence" value="ECO:0007669"/>
    <property type="project" value="InterPro"/>
</dbReference>
<protein>
    <submittedName>
        <fullName evidence="12">D-alanyl-D-alanine carboxypeptidase</fullName>
    </submittedName>
</protein>
<dbReference type="GO" id="GO:0030655">
    <property type="term" value="P:beta-lactam antibiotic catabolic process"/>
    <property type="evidence" value="ECO:0007669"/>
    <property type="project" value="InterPro"/>
</dbReference>
<dbReference type="GO" id="GO:0009252">
    <property type="term" value="P:peptidoglycan biosynthetic process"/>
    <property type="evidence" value="ECO:0007669"/>
    <property type="project" value="UniProtKB-KW"/>
</dbReference>
<dbReference type="Pfam" id="PF00768">
    <property type="entry name" value="Peptidase_S11"/>
    <property type="match status" value="1"/>
</dbReference>
<reference evidence="12 13" key="1">
    <citation type="submission" date="2018-08" db="EMBL/GenBank/DDBJ databases">
        <title>A genome reference for cultivated species of the human gut microbiota.</title>
        <authorList>
            <person name="Zou Y."/>
            <person name="Xue W."/>
            <person name="Luo G."/>
        </authorList>
    </citation>
    <scope>NUCLEOTIDE SEQUENCE [LARGE SCALE GENOMIC DNA]</scope>
    <source>
        <strain evidence="12 13">AF45-17</strain>
    </source>
</reference>
<keyword evidence="12" id="KW-0121">Carboxypeptidase</keyword>
<dbReference type="GO" id="GO:0071555">
    <property type="term" value="P:cell wall organization"/>
    <property type="evidence" value="ECO:0007669"/>
    <property type="project" value="UniProtKB-KW"/>
</dbReference>
<dbReference type="Gene3D" id="3.40.710.10">
    <property type="entry name" value="DD-peptidase/beta-lactamase superfamily"/>
    <property type="match status" value="1"/>
</dbReference>
<feature type="active site" evidence="7">
    <location>
        <position position="162"/>
    </location>
</feature>
<dbReference type="InterPro" id="IPR012338">
    <property type="entry name" value="Beta-lactam/transpept-like"/>
</dbReference>
<evidence type="ECO:0000256" key="1">
    <source>
        <dbReference type="ARBA" id="ARBA00007164"/>
    </source>
</evidence>
<keyword evidence="4" id="KW-0133">Cell shape</keyword>
<keyword evidence="2 10" id="KW-0732">Signal</keyword>
<proteinExistence type="inferred from homology"/>
<dbReference type="Proteomes" id="UP000260773">
    <property type="component" value="Unassembled WGS sequence"/>
</dbReference>
<organism evidence="12 13">
    <name type="scientific">Coprococcus catus</name>
    <dbReference type="NCBI Taxonomy" id="116085"/>
    <lineage>
        <taxon>Bacteria</taxon>
        <taxon>Bacillati</taxon>
        <taxon>Bacillota</taxon>
        <taxon>Clostridia</taxon>
        <taxon>Lachnospirales</taxon>
        <taxon>Lachnospiraceae</taxon>
        <taxon>Coprococcus</taxon>
    </lineage>
</organism>
<dbReference type="GO" id="GO:0008360">
    <property type="term" value="P:regulation of cell shape"/>
    <property type="evidence" value="ECO:0007669"/>
    <property type="project" value="UniProtKB-KW"/>
</dbReference>
<evidence type="ECO:0000259" key="11">
    <source>
        <dbReference type="Pfam" id="PF00768"/>
    </source>
</evidence>
<evidence type="ECO:0000256" key="6">
    <source>
        <dbReference type="ARBA" id="ARBA00023316"/>
    </source>
</evidence>